<dbReference type="GO" id="GO:0004016">
    <property type="term" value="F:adenylate cyclase activity"/>
    <property type="evidence" value="ECO:0007669"/>
    <property type="project" value="TreeGrafter"/>
</dbReference>
<dbReference type="GO" id="GO:0005886">
    <property type="term" value="C:plasma membrane"/>
    <property type="evidence" value="ECO:0007669"/>
    <property type="project" value="TreeGrafter"/>
</dbReference>
<keyword evidence="7" id="KW-0456">Lyase</keyword>
<evidence type="ECO:0000313" key="10">
    <source>
        <dbReference type="Proteomes" id="UP000036403"/>
    </source>
</evidence>
<dbReference type="InterPro" id="IPR029787">
    <property type="entry name" value="Nucleotide_cyclase"/>
</dbReference>
<keyword evidence="3" id="KW-0547">Nucleotide-binding</keyword>
<dbReference type="PANTHER" id="PTHR11920">
    <property type="entry name" value="GUANYLYL CYCLASE"/>
    <property type="match status" value="1"/>
</dbReference>
<dbReference type="GO" id="GO:0004383">
    <property type="term" value="F:guanylate cyclase activity"/>
    <property type="evidence" value="ECO:0007669"/>
    <property type="project" value="TreeGrafter"/>
</dbReference>
<dbReference type="STRING" id="67767.A0A0J7MT27"/>
<feature type="non-terminal residue" evidence="9">
    <location>
        <position position="64"/>
    </location>
</feature>
<name>A0A0J7MT27_LASNI</name>
<gene>
    <name evidence="9" type="ORF">RF55_19445</name>
</gene>
<evidence type="ECO:0000256" key="6">
    <source>
        <dbReference type="ARBA" id="ARBA00023180"/>
    </source>
</evidence>
<dbReference type="GO" id="GO:0001653">
    <property type="term" value="F:peptide receptor activity"/>
    <property type="evidence" value="ECO:0007669"/>
    <property type="project" value="TreeGrafter"/>
</dbReference>
<organism evidence="9 10">
    <name type="scientific">Lasius niger</name>
    <name type="common">Black garden ant</name>
    <dbReference type="NCBI Taxonomy" id="67767"/>
    <lineage>
        <taxon>Eukaryota</taxon>
        <taxon>Metazoa</taxon>
        <taxon>Ecdysozoa</taxon>
        <taxon>Arthropoda</taxon>
        <taxon>Hexapoda</taxon>
        <taxon>Insecta</taxon>
        <taxon>Pterygota</taxon>
        <taxon>Neoptera</taxon>
        <taxon>Endopterygota</taxon>
        <taxon>Hymenoptera</taxon>
        <taxon>Apocrita</taxon>
        <taxon>Aculeata</taxon>
        <taxon>Formicoidea</taxon>
        <taxon>Formicidae</taxon>
        <taxon>Formicinae</taxon>
        <taxon>Lasius</taxon>
        <taxon>Lasius</taxon>
    </lineage>
</organism>
<keyword evidence="2" id="KW-0812">Transmembrane</keyword>
<keyword evidence="6" id="KW-0325">Glycoprotein</keyword>
<dbReference type="InterPro" id="IPR050401">
    <property type="entry name" value="Cyclic_nucleotide_synthase"/>
</dbReference>
<dbReference type="Proteomes" id="UP000036403">
    <property type="component" value="Unassembled WGS sequence"/>
</dbReference>
<evidence type="ECO:0000256" key="7">
    <source>
        <dbReference type="ARBA" id="ARBA00023239"/>
    </source>
</evidence>
<protein>
    <submittedName>
        <fullName evidence="9">Retinal guanylyl cyclase 2</fullName>
    </submittedName>
</protein>
<evidence type="ECO:0000256" key="3">
    <source>
        <dbReference type="ARBA" id="ARBA00022741"/>
    </source>
</evidence>
<reference evidence="9 10" key="1">
    <citation type="submission" date="2015-04" db="EMBL/GenBank/DDBJ databases">
        <title>Lasius niger genome sequencing.</title>
        <authorList>
            <person name="Konorov E.A."/>
            <person name="Nikitin M.A."/>
            <person name="Kirill M.V."/>
            <person name="Chang P."/>
        </authorList>
    </citation>
    <scope>NUCLEOTIDE SEQUENCE [LARGE SCALE GENOMIC DNA]</scope>
    <source>
        <tissue evidence="9">Whole</tissue>
    </source>
</reference>
<evidence type="ECO:0000256" key="4">
    <source>
        <dbReference type="ARBA" id="ARBA00022989"/>
    </source>
</evidence>
<dbReference type="GO" id="GO:0035556">
    <property type="term" value="P:intracellular signal transduction"/>
    <property type="evidence" value="ECO:0007669"/>
    <property type="project" value="InterPro"/>
</dbReference>
<dbReference type="Pfam" id="PF00211">
    <property type="entry name" value="Guanylate_cyc"/>
    <property type="match status" value="1"/>
</dbReference>
<dbReference type="PANTHER" id="PTHR11920:SF462">
    <property type="entry name" value="GUANYLATE CYCLASE"/>
    <property type="match status" value="1"/>
</dbReference>
<sequence length="64" mass="7168">MESTGAPWRIHLSQATMDRLTQVGGYHIEYRGPTDVKGKGKMPTYWLLGKQGFDKELPKPPPLG</sequence>
<keyword evidence="10" id="KW-1185">Reference proteome</keyword>
<evidence type="ECO:0000256" key="1">
    <source>
        <dbReference type="ARBA" id="ARBA00004370"/>
    </source>
</evidence>
<evidence type="ECO:0000259" key="8">
    <source>
        <dbReference type="Pfam" id="PF00211"/>
    </source>
</evidence>
<dbReference type="SUPFAM" id="SSF55073">
    <property type="entry name" value="Nucleotide cyclase"/>
    <property type="match status" value="1"/>
</dbReference>
<dbReference type="Gene3D" id="3.30.70.1230">
    <property type="entry name" value="Nucleotide cyclase"/>
    <property type="match status" value="1"/>
</dbReference>
<dbReference type="PaxDb" id="67767-A0A0J7MT27"/>
<dbReference type="InterPro" id="IPR001054">
    <property type="entry name" value="A/G_cyclase"/>
</dbReference>
<proteinExistence type="predicted"/>
<accession>A0A0J7MT27</accession>
<dbReference type="AlphaFoldDB" id="A0A0J7MT27"/>
<evidence type="ECO:0000256" key="5">
    <source>
        <dbReference type="ARBA" id="ARBA00023136"/>
    </source>
</evidence>
<evidence type="ECO:0000256" key="2">
    <source>
        <dbReference type="ARBA" id="ARBA00022692"/>
    </source>
</evidence>
<dbReference type="EMBL" id="LBMM01018969">
    <property type="protein sequence ID" value="KMQ83655.1"/>
    <property type="molecule type" value="Genomic_DNA"/>
</dbReference>
<comment type="subcellular location">
    <subcellularLocation>
        <location evidence="1">Membrane</location>
    </subcellularLocation>
</comment>
<keyword evidence="4" id="KW-1133">Transmembrane helix</keyword>
<keyword evidence="5" id="KW-0472">Membrane</keyword>
<evidence type="ECO:0000313" key="9">
    <source>
        <dbReference type="EMBL" id="KMQ83655.1"/>
    </source>
</evidence>
<feature type="domain" description="Guanylate cyclase" evidence="8">
    <location>
        <begin position="1"/>
        <end position="48"/>
    </location>
</feature>
<comment type="caution">
    <text evidence="9">The sequence shown here is derived from an EMBL/GenBank/DDBJ whole genome shotgun (WGS) entry which is preliminary data.</text>
</comment>
<dbReference type="GO" id="GO:0007168">
    <property type="term" value="P:receptor guanylyl cyclase signaling pathway"/>
    <property type="evidence" value="ECO:0007669"/>
    <property type="project" value="TreeGrafter"/>
</dbReference>
<dbReference type="OrthoDB" id="60033at2759"/>
<dbReference type="GO" id="GO:0000166">
    <property type="term" value="F:nucleotide binding"/>
    <property type="evidence" value="ECO:0007669"/>
    <property type="project" value="UniProtKB-KW"/>
</dbReference>